<keyword evidence="1" id="KW-1133">Transmembrane helix</keyword>
<dbReference type="Proteomes" id="UP001285921">
    <property type="component" value="Unassembled WGS sequence"/>
</dbReference>
<dbReference type="EMBL" id="BTCL01000023">
    <property type="protein sequence ID" value="GMK47898.1"/>
    <property type="molecule type" value="Genomic_DNA"/>
</dbReference>
<dbReference type="Pfam" id="PF19701">
    <property type="entry name" value="DUF6199"/>
    <property type="match status" value="1"/>
</dbReference>
<protein>
    <recommendedName>
        <fullName evidence="2">DUF6199 domain-containing protein</fullName>
    </recommendedName>
</protein>
<feature type="transmembrane region" description="Helical" evidence="1">
    <location>
        <begin position="42"/>
        <end position="62"/>
    </location>
</feature>
<organism evidence="3 4">
    <name type="scientific">Paenibacillus glycanilyticus</name>
    <dbReference type="NCBI Taxonomy" id="126569"/>
    <lineage>
        <taxon>Bacteria</taxon>
        <taxon>Bacillati</taxon>
        <taxon>Bacillota</taxon>
        <taxon>Bacilli</taxon>
        <taxon>Bacillales</taxon>
        <taxon>Paenibacillaceae</taxon>
        <taxon>Paenibacillus</taxon>
    </lineage>
</organism>
<evidence type="ECO:0000313" key="4">
    <source>
        <dbReference type="Proteomes" id="UP001285921"/>
    </source>
</evidence>
<gene>
    <name evidence="3" type="ORF">PghCCS26_50280</name>
</gene>
<proteinExistence type="predicted"/>
<dbReference type="InterPro" id="IPR045679">
    <property type="entry name" value="DUF6199"/>
</dbReference>
<evidence type="ECO:0000313" key="3">
    <source>
        <dbReference type="EMBL" id="GMK47898.1"/>
    </source>
</evidence>
<sequence>MVVFISLIFIIAGVMGWLFPSLSWHLKHGWAVDGNSGPSDNYIFFSRFGAVIVLGWGIYMLITGDLGKLSS</sequence>
<evidence type="ECO:0000256" key="1">
    <source>
        <dbReference type="SAM" id="Phobius"/>
    </source>
</evidence>
<keyword evidence="1" id="KW-0812">Transmembrane</keyword>
<keyword evidence="1" id="KW-0472">Membrane</keyword>
<dbReference type="RefSeq" id="WP_317981739.1">
    <property type="nucleotide sequence ID" value="NZ_BTCL01000023.1"/>
</dbReference>
<name>A0ABQ6NSS1_9BACL</name>
<feature type="domain" description="DUF6199" evidence="2">
    <location>
        <begin position="5"/>
        <end position="63"/>
    </location>
</feature>
<keyword evidence="4" id="KW-1185">Reference proteome</keyword>
<comment type="caution">
    <text evidence="3">The sequence shown here is derived from an EMBL/GenBank/DDBJ whole genome shotgun (WGS) entry which is preliminary data.</text>
</comment>
<reference evidence="3 4" key="1">
    <citation type="submission" date="2023-05" db="EMBL/GenBank/DDBJ databases">
        <title>Draft genome of Paenibacillus sp. CCS26.</title>
        <authorList>
            <person name="Akita H."/>
            <person name="Shinto Y."/>
            <person name="Kimura Z."/>
        </authorList>
    </citation>
    <scope>NUCLEOTIDE SEQUENCE [LARGE SCALE GENOMIC DNA]</scope>
    <source>
        <strain evidence="3 4">CCS26</strain>
    </source>
</reference>
<accession>A0ABQ6NSS1</accession>
<evidence type="ECO:0000259" key="2">
    <source>
        <dbReference type="Pfam" id="PF19701"/>
    </source>
</evidence>